<keyword evidence="2" id="KW-1185">Reference proteome</keyword>
<reference evidence="1" key="2">
    <citation type="submission" date="2025-09" db="UniProtKB">
        <authorList>
            <consortium name="Ensembl"/>
        </authorList>
    </citation>
    <scope>IDENTIFICATION</scope>
</reference>
<reference evidence="1" key="1">
    <citation type="submission" date="2025-08" db="UniProtKB">
        <authorList>
            <consortium name="Ensembl"/>
        </authorList>
    </citation>
    <scope>IDENTIFICATION</scope>
</reference>
<protein>
    <submittedName>
        <fullName evidence="1">Uncharacterized protein</fullName>
    </submittedName>
</protein>
<proteinExistence type="predicted"/>
<accession>A0A3Q2Y144</accession>
<evidence type="ECO:0000313" key="2">
    <source>
        <dbReference type="Proteomes" id="UP000264820"/>
    </source>
</evidence>
<name>A0A3Q2Y144_HIPCM</name>
<dbReference type="Proteomes" id="UP000264820">
    <property type="component" value="Unplaced"/>
</dbReference>
<sequence>SIPLHLNSRHTADTAVWSMSCSGIITWAESRNTFTSPAFKGSLVSPPLKCGQISLAHRCLRPQLSHAQSLWCPHISDSHIQ</sequence>
<dbReference type="Ensembl" id="ENSHCOT00000003591.1">
    <property type="protein sequence ID" value="ENSHCOP00000006491.1"/>
    <property type="gene ID" value="ENSHCOG00000008305.1"/>
</dbReference>
<organism evidence="1 2">
    <name type="scientific">Hippocampus comes</name>
    <name type="common">Tiger tail seahorse</name>
    <dbReference type="NCBI Taxonomy" id="109280"/>
    <lineage>
        <taxon>Eukaryota</taxon>
        <taxon>Metazoa</taxon>
        <taxon>Chordata</taxon>
        <taxon>Craniata</taxon>
        <taxon>Vertebrata</taxon>
        <taxon>Euteleostomi</taxon>
        <taxon>Actinopterygii</taxon>
        <taxon>Neopterygii</taxon>
        <taxon>Teleostei</taxon>
        <taxon>Neoteleostei</taxon>
        <taxon>Acanthomorphata</taxon>
        <taxon>Syngnathiaria</taxon>
        <taxon>Syngnathiformes</taxon>
        <taxon>Syngnathoidei</taxon>
        <taxon>Syngnathidae</taxon>
        <taxon>Hippocampus</taxon>
    </lineage>
</organism>
<evidence type="ECO:0000313" key="1">
    <source>
        <dbReference type="Ensembl" id="ENSHCOP00000006491.1"/>
    </source>
</evidence>
<dbReference type="AlphaFoldDB" id="A0A3Q2Y144"/>